<dbReference type="PROSITE" id="PS51318">
    <property type="entry name" value="TAT"/>
    <property type="match status" value="1"/>
</dbReference>
<evidence type="ECO:0000256" key="5">
    <source>
        <dbReference type="SAM" id="SignalP"/>
    </source>
</evidence>
<dbReference type="AlphaFoldDB" id="A0A2T1A5M6"/>
<feature type="compositionally biased region" description="Low complexity" evidence="4">
    <location>
        <begin position="45"/>
        <end position="56"/>
    </location>
</feature>
<organism evidence="7 8">
    <name type="scientific">Antricoccus suffuscus</name>
    <dbReference type="NCBI Taxonomy" id="1629062"/>
    <lineage>
        <taxon>Bacteria</taxon>
        <taxon>Bacillati</taxon>
        <taxon>Actinomycetota</taxon>
        <taxon>Actinomycetes</taxon>
        <taxon>Geodermatophilales</taxon>
        <taxon>Antricoccaceae</taxon>
        <taxon>Antricoccus</taxon>
    </lineage>
</organism>
<dbReference type="GO" id="GO:0043190">
    <property type="term" value="C:ATP-binding cassette (ABC) transporter complex"/>
    <property type="evidence" value="ECO:0007669"/>
    <property type="project" value="InterPro"/>
</dbReference>
<dbReference type="InterPro" id="IPR000914">
    <property type="entry name" value="SBP_5_dom"/>
</dbReference>
<dbReference type="Gene3D" id="3.40.190.10">
    <property type="entry name" value="Periplasmic binding protein-like II"/>
    <property type="match status" value="1"/>
</dbReference>
<keyword evidence="3 5" id="KW-0732">Signal</keyword>
<keyword evidence="2" id="KW-0813">Transport</keyword>
<dbReference type="Proteomes" id="UP000237752">
    <property type="component" value="Unassembled WGS sequence"/>
</dbReference>
<dbReference type="PROSITE" id="PS51257">
    <property type="entry name" value="PROKAR_LIPOPROTEIN"/>
    <property type="match status" value="1"/>
</dbReference>
<feature type="chain" id="PRO_5015412466" evidence="5">
    <location>
        <begin position="27"/>
        <end position="549"/>
    </location>
</feature>
<protein>
    <submittedName>
        <fullName evidence="7">Peptide/nickel transport system substrate-binding protein</fullName>
    </submittedName>
</protein>
<dbReference type="InterPro" id="IPR030678">
    <property type="entry name" value="Peptide/Ni-bd"/>
</dbReference>
<feature type="domain" description="Solute-binding protein family 5" evidence="6">
    <location>
        <begin position="100"/>
        <end position="446"/>
    </location>
</feature>
<proteinExistence type="inferred from homology"/>
<evidence type="ECO:0000256" key="2">
    <source>
        <dbReference type="ARBA" id="ARBA00022448"/>
    </source>
</evidence>
<evidence type="ECO:0000256" key="1">
    <source>
        <dbReference type="ARBA" id="ARBA00005695"/>
    </source>
</evidence>
<dbReference type="GO" id="GO:1904680">
    <property type="term" value="F:peptide transmembrane transporter activity"/>
    <property type="evidence" value="ECO:0007669"/>
    <property type="project" value="TreeGrafter"/>
</dbReference>
<evidence type="ECO:0000313" key="7">
    <source>
        <dbReference type="EMBL" id="PRZ43915.1"/>
    </source>
</evidence>
<dbReference type="InterPro" id="IPR039424">
    <property type="entry name" value="SBP_5"/>
</dbReference>
<sequence length="549" mass="59739">MVHDFNRRQFLSVGAGFLLVSGVAVACGGTAAPNASSGTGSEVSGRTTKTPKKGGTLKMGLESDFNSFAPPTGQFDTAGLMYASTVFDPLMALDANGDAQPYLCKSMTPNADFTEFTVKLRDGIMFHDNTPLTSAEVVGALQAVQKAPLTAPALLNLASVTATDAMTVVMKTKTPWPAFPTYLTGQLGYVPSPKTIATPAGGLTPIGTGPFVFDEWVPGSHFYANANKNYWQKGLPYVDRVEYQTISDPTSRENSLLAGTIDIMHSSDSINLRDLKDKSEVQYLTDKGSTTGEPSMNMVMINLMAPVVSDLRIRQAISYGFDNATYQKVHNFGLYEPAYGLFPGNKDYDASAKGFPRYDQGKAKSLVQEYTKEKGKPVIEYATTNNPRNGETAQFVQQQWEAIGITVKIKQVEQVQLITNAVLGDYQTTGWRSFNAANPDANYVWWSPLTAAPIGKSALNFARNMDPEVETALQKGRTSLNKADRLAAYQKVNERFAVDLPYLFTSRTIWGCFAAKKVQNFNGQNLPDGKKALSFAGGLFYPTSTWLNA</sequence>
<feature type="signal peptide" evidence="5">
    <location>
        <begin position="1"/>
        <end position="26"/>
    </location>
</feature>
<gene>
    <name evidence="7" type="ORF">CLV47_10139</name>
</gene>
<feature type="compositionally biased region" description="Polar residues" evidence="4">
    <location>
        <begin position="33"/>
        <end position="44"/>
    </location>
</feature>
<comment type="caution">
    <text evidence="7">The sequence shown here is derived from an EMBL/GenBank/DDBJ whole genome shotgun (WGS) entry which is preliminary data.</text>
</comment>
<reference evidence="7 8" key="1">
    <citation type="submission" date="2018-03" db="EMBL/GenBank/DDBJ databases">
        <title>Genomic Encyclopedia of Archaeal and Bacterial Type Strains, Phase II (KMG-II): from individual species to whole genera.</title>
        <authorList>
            <person name="Goeker M."/>
        </authorList>
    </citation>
    <scope>NUCLEOTIDE SEQUENCE [LARGE SCALE GENOMIC DNA]</scope>
    <source>
        <strain evidence="7 8">DSM 100065</strain>
    </source>
</reference>
<comment type="similarity">
    <text evidence="1">Belongs to the bacterial solute-binding protein 5 family.</text>
</comment>
<dbReference type="PANTHER" id="PTHR30290">
    <property type="entry name" value="PERIPLASMIC BINDING COMPONENT OF ABC TRANSPORTER"/>
    <property type="match status" value="1"/>
</dbReference>
<feature type="region of interest" description="Disordered" evidence="4">
    <location>
        <begin position="33"/>
        <end position="56"/>
    </location>
</feature>
<name>A0A2T1A5M6_9ACTN</name>
<evidence type="ECO:0000259" key="6">
    <source>
        <dbReference type="Pfam" id="PF00496"/>
    </source>
</evidence>
<dbReference type="EMBL" id="PVUE01000001">
    <property type="protein sequence ID" value="PRZ43915.1"/>
    <property type="molecule type" value="Genomic_DNA"/>
</dbReference>
<keyword evidence="8" id="KW-1185">Reference proteome</keyword>
<dbReference type="GO" id="GO:0042597">
    <property type="term" value="C:periplasmic space"/>
    <property type="evidence" value="ECO:0007669"/>
    <property type="project" value="UniProtKB-ARBA"/>
</dbReference>
<dbReference type="PANTHER" id="PTHR30290:SF9">
    <property type="entry name" value="OLIGOPEPTIDE-BINDING PROTEIN APPA"/>
    <property type="match status" value="1"/>
</dbReference>
<evidence type="ECO:0000256" key="3">
    <source>
        <dbReference type="ARBA" id="ARBA00022729"/>
    </source>
</evidence>
<accession>A0A2T1A5M6</accession>
<dbReference type="Pfam" id="PF00496">
    <property type="entry name" value="SBP_bac_5"/>
    <property type="match status" value="1"/>
</dbReference>
<dbReference type="PIRSF" id="PIRSF002741">
    <property type="entry name" value="MppA"/>
    <property type="match status" value="1"/>
</dbReference>
<evidence type="ECO:0000256" key="4">
    <source>
        <dbReference type="SAM" id="MobiDB-lite"/>
    </source>
</evidence>
<dbReference type="InterPro" id="IPR006311">
    <property type="entry name" value="TAT_signal"/>
</dbReference>
<dbReference type="GO" id="GO:0015833">
    <property type="term" value="P:peptide transport"/>
    <property type="evidence" value="ECO:0007669"/>
    <property type="project" value="TreeGrafter"/>
</dbReference>
<dbReference type="Gene3D" id="3.10.105.10">
    <property type="entry name" value="Dipeptide-binding Protein, Domain 3"/>
    <property type="match status" value="1"/>
</dbReference>
<evidence type="ECO:0000313" key="8">
    <source>
        <dbReference type="Proteomes" id="UP000237752"/>
    </source>
</evidence>
<dbReference type="SUPFAM" id="SSF53850">
    <property type="entry name" value="Periplasmic binding protein-like II"/>
    <property type="match status" value="1"/>
</dbReference>